<keyword evidence="4" id="KW-1185">Reference proteome</keyword>
<dbReference type="InterPro" id="IPR036691">
    <property type="entry name" value="Endo/exonu/phosph_ase_sf"/>
</dbReference>
<evidence type="ECO:0000259" key="2">
    <source>
        <dbReference type="Pfam" id="PF03372"/>
    </source>
</evidence>
<dbReference type="Proteomes" id="UP000199403">
    <property type="component" value="Unassembled WGS sequence"/>
</dbReference>
<keyword evidence="1" id="KW-0732">Signal</keyword>
<proteinExistence type="predicted"/>
<dbReference type="GO" id="GO:0004527">
    <property type="term" value="F:exonuclease activity"/>
    <property type="evidence" value="ECO:0007669"/>
    <property type="project" value="UniProtKB-KW"/>
</dbReference>
<dbReference type="InterPro" id="IPR005135">
    <property type="entry name" value="Endo/exonuclease/phosphatase"/>
</dbReference>
<sequence>MIPHQPPFTMNRFFLLLALLVGLLHDTSAQNQSLKVISYNIWNGFDWGKDQEREQAMIQWLKEQDADVIGFQELNAFTPDKLARLAREWGHPYSLLLKEDGYPIGITSKTPLELKGRLLGGFWHGMLHAKTIGIDFLVVHLSPQDWQFRRSEAEIVSTYIENVVIKNGQDKYMVIGDYNAHSPFDAGFDLAHPETLRRNREGDRQRFEEKGAEAFQTLRNGSFDYSVMSRFLSLPLIDVVQIHTEENRKSSFPTPLITQDLSPEERAGYRQRIDYILVSPFFEFRCTDARVINTGTPDRLSDHYPVIATFAWDD</sequence>
<feature type="chain" id="PRO_5011434181" evidence="1">
    <location>
        <begin position="32"/>
        <end position="314"/>
    </location>
</feature>
<organism evidence="3 4">
    <name type="scientific">Cyclobacterium xiamenense</name>
    <dbReference type="NCBI Taxonomy" id="1297121"/>
    <lineage>
        <taxon>Bacteria</taxon>
        <taxon>Pseudomonadati</taxon>
        <taxon>Bacteroidota</taxon>
        <taxon>Cytophagia</taxon>
        <taxon>Cytophagales</taxon>
        <taxon>Cyclobacteriaceae</taxon>
        <taxon>Cyclobacterium</taxon>
    </lineage>
</organism>
<dbReference type="SUPFAM" id="SSF56219">
    <property type="entry name" value="DNase I-like"/>
    <property type="match status" value="1"/>
</dbReference>
<dbReference type="EMBL" id="FNZH01000012">
    <property type="protein sequence ID" value="SEJ77659.1"/>
    <property type="molecule type" value="Genomic_DNA"/>
</dbReference>
<dbReference type="STRING" id="1416801.SAMN05192553_11270"/>
<reference evidence="4" key="1">
    <citation type="submission" date="2016-10" db="EMBL/GenBank/DDBJ databases">
        <authorList>
            <person name="Varghese N."/>
            <person name="Submissions S."/>
        </authorList>
    </citation>
    <scope>NUCLEOTIDE SEQUENCE [LARGE SCALE GENOMIC DNA]</scope>
    <source>
        <strain evidence="4">IBRC-M 10761</strain>
    </source>
</reference>
<feature type="signal peptide" evidence="1">
    <location>
        <begin position="1"/>
        <end position="31"/>
    </location>
</feature>
<feature type="domain" description="Endonuclease/exonuclease/phosphatase" evidence="2">
    <location>
        <begin position="37"/>
        <end position="303"/>
    </location>
</feature>
<dbReference type="Pfam" id="PF03372">
    <property type="entry name" value="Exo_endo_phos"/>
    <property type="match status" value="1"/>
</dbReference>
<evidence type="ECO:0000313" key="4">
    <source>
        <dbReference type="Proteomes" id="UP000199403"/>
    </source>
</evidence>
<keyword evidence="3" id="KW-0378">Hydrolase</keyword>
<evidence type="ECO:0000313" key="3">
    <source>
        <dbReference type="EMBL" id="SEJ77659.1"/>
    </source>
</evidence>
<name>A0A1H7BJ85_9BACT</name>
<dbReference type="AlphaFoldDB" id="A0A1H7BJ85"/>
<keyword evidence="3" id="KW-0269">Exonuclease</keyword>
<dbReference type="Gene3D" id="3.60.10.10">
    <property type="entry name" value="Endonuclease/exonuclease/phosphatase"/>
    <property type="match status" value="1"/>
</dbReference>
<protein>
    <submittedName>
        <fullName evidence="3">Exonuclease III</fullName>
    </submittedName>
</protein>
<accession>A0A1H7BJ85</accession>
<evidence type="ECO:0000256" key="1">
    <source>
        <dbReference type="SAM" id="SignalP"/>
    </source>
</evidence>
<gene>
    <name evidence="3" type="ORF">SAMN05192553_11270</name>
</gene>
<keyword evidence="3" id="KW-0540">Nuclease</keyword>